<dbReference type="EMBL" id="JAHCDA010000001">
    <property type="protein sequence ID" value="MBS7809630.1"/>
    <property type="molecule type" value="Genomic_DNA"/>
</dbReference>
<evidence type="ECO:0000313" key="3">
    <source>
        <dbReference type="Proteomes" id="UP000766336"/>
    </source>
</evidence>
<accession>A0ABS5Q9K1</accession>
<evidence type="ECO:0000256" key="1">
    <source>
        <dbReference type="SAM" id="MobiDB-lite"/>
    </source>
</evidence>
<dbReference type="Gene3D" id="6.10.280.50">
    <property type="match status" value="1"/>
</dbReference>
<organism evidence="2 3">
    <name type="scientific">Roseococcus pinisoli</name>
    <dbReference type="NCBI Taxonomy" id="2835040"/>
    <lineage>
        <taxon>Bacteria</taxon>
        <taxon>Pseudomonadati</taxon>
        <taxon>Pseudomonadota</taxon>
        <taxon>Alphaproteobacteria</taxon>
        <taxon>Acetobacterales</taxon>
        <taxon>Roseomonadaceae</taxon>
        <taxon>Roseococcus</taxon>
    </lineage>
</organism>
<proteinExistence type="predicted"/>
<dbReference type="Proteomes" id="UP000766336">
    <property type="component" value="Unassembled WGS sequence"/>
</dbReference>
<dbReference type="InterPro" id="IPR007420">
    <property type="entry name" value="DUF465"/>
</dbReference>
<dbReference type="Pfam" id="PF04325">
    <property type="entry name" value="DUF465"/>
    <property type="match status" value="1"/>
</dbReference>
<keyword evidence="3" id="KW-1185">Reference proteome</keyword>
<feature type="region of interest" description="Disordered" evidence="1">
    <location>
        <begin position="1"/>
        <end position="29"/>
    </location>
</feature>
<evidence type="ECO:0000313" key="2">
    <source>
        <dbReference type="EMBL" id="MBS7809630.1"/>
    </source>
</evidence>
<gene>
    <name evidence="2" type="ORF">KHU32_01690</name>
</gene>
<comment type="caution">
    <text evidence="2">The sequence shown here is derived from an EMBL/GenBank/DDBJ whole genome shotgun (WGS) entry which is preliminary data.</text>
</comment>
<feature type="compositionally biased region" description="Basic and acidic residues" evidence="1">
    <location>
        <begin position="8"/>
        <end position="29"/>
    </location>
</feature>
<protein>
    <submittedName>
        <fullName evidence="2">YdcH family protein</fullName>
    </submittedName>
</protein>
<dbReference type="InterPro" id="IPR038444">
    <property type="entry name" value="DUF465_sf"/>
</dbReference>
<name>A0ABS5Q9K1_9PROT</name>
<sequence length="56" mass="6521">MMHAPRVRALESRHAELETRISAEGARPRPNDVALTRLKLEKLQLKEEMEKLRRAS</sequence>
<reference evidence="2 3" key="1">
    <citation type="submission" date="2021-05" db="EMBL/GenBank/DDBJ databases">
        <title>Roseococcus sp. XZZS9, whole genome shotgun sequencing project.</title>
        <authorList>
            <person name="Zhao G."/>
            <person name="Shen L."/>
        </authorList>
    </citation>
    <scope>NUCLEOTIDE SEQUENCE [LARGE SCALE GENOMIC DNA]</scope>
    <source>
        <strain evidence="2 3">XZZS9</strain>
    </source>
</reference>